<evidence type="ECO:0000256" key="5">
    <source>
        <dbReference type="ARBA" id="ARBA00022840"/>
    </source>
</evidence>
<accession>R7GXW0</accession>
<keyword evidence="6" id="KW-0684">Rhamnose metabolism</keyword>
<dbReference type="InterPro" id="IPR050406">
    <property type="entry name" value="FGGY_Carb_Kinase"/>
</dbReference>
<evidence type="ECO:0000256" key="2">
    <source>
        <dbReference type="ARBA" id="ARBA00022679"/>
    </source>
</evidence>
<dbReference type="PANTHER" id="PTHR43095">
    <property type="entry name" value="SUGAR KINASE"/>
    <property type="match status" value="1"/>
</dbReference>
<dbReference type="Pfam" id="PF02782">
    <property type="entry name" value="FGGY_C"/>
    <property type="match status" value="1"/>
</dbReference>
<evidence type="ECO:0000256" key="6">
    <source>
        <dbReference type="ARBA" id="ARBA00023308"/>
    </source>
</evidence>
<evidence type="ECO:0000313" key="9">
    <source>
        <dbReference type="EMBL" id="CDE30747.1"/>
    </source>
</evidence>
<comment type="caution">
    <text evidence="9">The sequence shown here is derived from an EMBL/GenBank/DDBJ whole genome shotgun (WGS) entry which is preliminary data.</text>
</comment>
<evidence type="ECO:0000256" key="1">
    <source>
        <dbReference type="ARBA" id="ARBA00009156"/>
    </source>
</evidence>
<comment type="similarity">
    <text evidence="1">Belongs to the FGGY kinase family.</text>
</comment>
<dbReference type="SUPFAM" id="SSF53067">
    <property type="entry name" value="Actin-like ATPase domain"/>
    <property type="match status" value="2"/>
</dbReference>
<dbReference type="InterPro" id="IPR013449">
    <property type="entry name" value="Rhamnulokinase"/>
</dbReference>
<dbReference type="InterPro" id="IPR043129">
    <property type="entry name" value="ATPase_NBD"/>
</dbReference>
<dbReference type="GO" id="GO:0019301">
    <property type="term" value="P:rhamnose catabolic process"/>
    <property type="evidence" value="ECO:0007669"/>
    <property type="project" value="InterPro"/>
</dbReference>
<organism evidence="9 10">
    <name type="scientific">Leyella stercorea CAG:629</name>
    <dbReference type="NCBI Taxonomy" id="1263103"/>
    <lineage>
        <taxon>Bacteria</taxon>
        <taxon>Pseudomonadati</taxon>
        <taxon>Bacteroidota</taxon>
        <taxon>Bacteroidia</taxon>
        <taxon>Bacteroidales</taxon>
        <taxon>Prevotellaceae</taxon>
        <taxon>Leyella</taxon>
    </lineage>
</organism>
<dbReference type="EMBL" id="CBIT010000061">
    <property type="protein sequence ID" value="CDE30747.1"/>
    <property type="molecule type" value="Genomic_DNA"/>
</dbReference>
<dbReference type="Pfam" id="PF00370">
    <property type="entry name" value="FGGY_N"/>
    <property type="match status" value="1"/>
</dbReference>
<dbReference type="InterPro" id="IPR018485">
    <property type="entry name" value="FGGY_C"/>
</dbReference>
<dbReference type="STRING" id="1263103.BN741_00806"/>
<dbReference type="Gene3D" id="3.30.420.40">
    <property type="match status" value="2"/>
</dbReference>
<keyword evidence="2" id="KW-0808">Transferase</keyword>
<dbReference type="InterPro" id="IPR018484">
    <property type="entry name" value="FGGY_N"/>
</dbReference>
<evidence type="ECO:0000259" key="7">
    <source>
        <dbReference type="Pfam" id="PF00370"/>
    </source>
</evidence>
<dbReference type="GO" id="GO:0008993">
    <property type="term" value="F:rhamnulokinase activity"/>
    <property type="evidence" value="ECO:0007669"/>
    <property type="project" value="InterPro"/>
</dbReference>
<protein>
    <submittedName>
        <fullName evidence="9">Carbohydrate kinase FGGY family protein</fullName>
    </submittedName>
</protein>
<sequence length="501" mass="54798">MVTIATSNLNISTHQHINTSTPQHLNTSTSHRINLINMTYLAIDFGGGSGRVVAGTITTEGGKKLLTMQLVHRFQNRQVRLGEHVYWDFPALFEDMKTGLRKVAQLGLKVSGIAVDTWGVDFGLIDRNGDLIGNPVCYRDARTQGMADEFFADTDRTAHYSVNGTQVMEINTLFQLLSLKKANSPQLQIADKMLFTPDLFSYFLTGEANTEYTIASTSEMLNATTRDWDWELIDRLQLPRHLFCPIVMPGTVRGKLRKDIAEETGLGEVDVIAVGSHDTASAVAAVPAKDDESPVAFISSGTWSLLGVELDEPILTEEARRAEFTNEGGIGGKITFLQNITGLWFLQRLMAEWKEEGDEQQYDTLLAAAAEAEIKTVIPVDAKEFQNPKSMQAAICDYCAEHALEVPQSKGATTRVVLQSLAAKYAEATAHLNAMLPTPIKKLHIIGGGSQNKLLNRLTEEALGVPVEAGPVEATAIGNILCQALAKGEVKSVAEMRKIEI</sequence>
<feature type="domain" description="Carbohydrate kinase FGGY C-terminal" evidence="8">
    <location>
        <begin position="297"/>
        <end position="486"/>
    </location>
</feature>
<keyword evidence="4 9" id="KW-0418">Kinase</keyword>
<evidence type="ECO:0000259" key="8">
    <source>
        <dbReference type="Pfam" id="PF02782"/>
    </source>
</evidence>
<proteinExistence type="inferred from homology"/>
<keyword evidence="3" id="KW-0547">Nucleotide-binding</keyword>
<dbReference type="GO" id="GO:0005524">
    <property type="term" value="F:ATP binding"/>
    <property type="evidence" value="ECO:0007669"/>
    <property type="project" value="UniProtKB-KW"/>
</dbReference>
<evidence type="ECO:0000256" key="4">
    <source>
        <dbReference type="ARBA" id="ARBA00022777"/>
    </source>
</evidence>
<name>R7GXW0_9BACT</name>
<dbReference type="CDD" id="cd07771">
    <property type="entry name" value="ASKHA_NBD_FGGY_RhaB-like"/>
    <property type="match status" value="1"/>
</dbReference>
<reference evidence="9" key="1">
    <citation type="submission" date="2012-11" db="EMBL/GenBank/DDBJ databases">
        <title>Dependencies among metagenomic species, viruses, plasmids and units of genetic variation.</title>
        <authorList>
            <person name="Nielsen H.B."/>
            <person name="Almeida M."/>
            <person name="Juncker A.S."/>
            <person name="Rasmussen S."/>
            <person name="Li J."/>
            <person name="Sunagawa S."/>
            <person name="Plichta D."/>
            <person name="Gautier L."/>
            <person name="Le Chatelier E."/>
            <person name="Peletier E."/>
            <person name="Bonde I."/>
            <person name="Nielsen T."/>
            <person name="Manichanh C."/>
            <person name="Arumugam M."/>
            <person name="Batto J."/>
            <person name="Santos M.B.Q.D."/>
            <person name="Blom N."/>
            <person name="Borruel N."/>
            <person name="Burgdorf K.S."/>
            <person name="Boumezbeur F."/>
            <person name="Casellas F."/>
            <person name="Dore J."/>
            <person name="Guarner F."/>
            <person name="Hansen T."/>
            <person name="Hildebrand F."/>
            <person name="Kaas R.S."/>
            <person name="Kennedy S."/>
            <person name="Kristiansen K."/>
            <person name="Kultima J.R."/>
            <person name="Leonard P."/>
            <person name="Levenez F."/>
            <person name="Lund O."/>
            <person name="Moumen B."/>
            <person name="Le Paslier D."/>
            <person name="Pons N."/>
            <person name="Pedersen O."/>
            <person name="Prifti E."/>
            <person name="Qin J."/>
            <person name="Raes J."/>
            <person name="Tap J."/>
            <person name="Tims S."/>
            <person name="Ussery D.W."/>
            <person name="Yamada T."/>
            <person name="MetaHit consortium"/>
            <person name="Renault P."/>
            <person name="Sicheritz-Ponten T."/>
            <person name="Bork P."/>
            <person name="Wang J."/>
            <person name="Brunak S."/>
            <person name="Ehrlich S.D."/>
        </authorList>
    </citation>
    <scope>NUCLEOTIDE SEQUENCE [LARGE SCALE GENOMIC DNA]</scope>
</reference>
<dbReference type="AlphaFoldDB" id="R7GXW0"/>
<feature type="domain" description="Carbohydrate kinase FGGY N-terminal" evidence="7">
    <location>
        <begin position="40"/>
        <end position="283"/>
    </location>
</feature>
<evidence type="ECO:0000313" key="10">
    <source>
        <dbReference type="Proteomes" id="UP000018072"/>
    </source>
</evidence>
<evidence type="ECO:0000256" key="3">
    <source>
        <dbReference type="ARBA" id="ARBA00022741"/>
    </source>
</evidence>
<keyword evidence="5" id="KW-0067">ATP-binding</keyword>
<dbReference type="Proteomes" id="UP000018072">
    <property type="component" value="Unassembled WGS sequence"/>
</dbReference>
<gene>
    <name evidence="9" type="ORF">BN741_00806</name>
</gene>